<dbReference type="AlphaFoldDB" id="A0A9X3AK78"/>
<dbReference type="EMBL" id="JANYMP010000024">
    <property type="protein sequence ID" value="MCS7482505.1"/>
    <property type="molecule type" value="Genomic_DNA"/>
</dbReference>
<accession>A0A9X3AK78</accession>
<dbReference type="InterPro" id="IPR002347">
    <property type="entry name" value="SDR_fam"/>
</dbReference>
<dbReference type="Proteomes" id="UP001141259">
    <property type="component" value="Unassembled WGS sequence"/>
</dbReference>
<dbReference type="RefSeq" id="WP_259627969.1">
    <property type="nucleotide sequence ID" value="NZ_JANYMP010000024.1"/>
</dbReference>
<dbReference type="SUPFAM" id="SSF51735">
    <property type="entry name" value="NAD(P)-binding Rossmann-fold domains"/>
    <property type="match status" value="1"/>
</dbReference>
<evidence type="ECO:0000313" key="2">
    <source>
        <dbReference type="EMBL" id="MCS7482505.1"/>
    </source>
</evidence>
<proteinExistence type="inferred from homology"/>
<dbReference type="InterPro" id="IPR036291">
    <property type="entry name" value="NAD(P)-bd_dom_sf"/>
</dbReference>
<dbReference type="Gene3D" id="3.40.50.720">
    <property type="entry name" value="NAD(P)-binding Rossmann-like Domain"/>
    <property type="match status" value="1"/>
</dbReference>
<comment type="caution">
    <text evidence="2">The sequence shown here is derived from an EMBL/GenBank/DDBJ whole genome shotgun (WGS) entry which is preliminary data.</text>
</comment>
<dbReference type="InterPro" id="IPR050259">
    <property type="entry name" value="SDR"/>
</dbReference>
<comment type="similarity">
    <text evidence="1">Belongs to the short-chain dehydrogenases/reductases (SDR) family.</text>
</comment>
<name>A0A9X3AK78_9PSEU</name>
<protein>
    <submittedName>
        <fullName evidence="2">SDR family oxidoreductase</fullName>
    </submittedName>
</protein>
<dbReference type="PANTHER" id="PTHR42879:SF6">
    <property type="entry name" value="NADPH-DEPENDENT REDUCTASE BACG"/>
    <property type="match status" value="1"/>
</dbReference>
<dbReference type="PRINTS" id="PR00081">
    <property type="entry name" value="GDHRDH"/>
</dbReference>
<reference evidence="2" key="1">
    <citation type="submission" date="2022-08" db="EMBL/GenBank/DDBJ databases">
        <authorList>
            <person name="Tistechok S."/>
            <person name="Samborskyy M."/>
            <person name="Roman I."/>
        </authorList>
    </citation>
    <scope>NUCLEOTIDE SEQUENCE</scope>
    <source>
        <strain evidence="2">DSM 103496</strain>
    </source>
</reference>
<sequence length="247" mass="24991">MTSGLEGRTAIVCGASSGLGLATAEHLRRAGADVVAVARRAETLEPAAERIGASPLVADLAEDGAADRVVEHAVRLFGGLDVLVWNTGGPAPGPALKVDEHAADAAFRAMVLPLLRLVGAAVPHLRRSPAGRIVAITASTVKEPTSQVAVSSLVRPGIAGYLKTLAGELAPDGVTVNCVAPGRIHTSRASLLYPDGVPASAIADIPMGRLGTPEEFAAVIGFLVSPAASYVTGTTIAVDGGLSRSIF</sequence>
<organism evidence="2 3">
    <name type="scientific">Umezawaea endophytica</name>
    <dbReference type="NCBI Taxonomy" id="1654476"/>
    <lineage>
        <taxon>Bacteria</taxon>
        <taxon>Bacillati</taxon>
        <taxon>Actinomycetota</taxon>
        <taxon>Actinomycetes</taxon>
        <taxon>Pseudonocardiales</taxon>
        <taxon>Pseudonocardiaceae</taxon>
        <taxon>Umezawaea</taxon>
    </lineage>
</organism>
<gene>
    <name evidence="2" type="ORF">NZH93_37145</name>
</gene>
<evidence type="ECO:0000256" key="1">
    <source>
        <dbReference type="ARBA" id="ARBA00006484"/>
    </source>
</evidence>
<evidence type="ECO:0000313" key="3">
    <source>
        <dbReference type="Proteomes" id="UP001141259"/>
    </source>
</evidence>
<keyword evidence="3" id="KW-1185">Reference proteome</keyword>
<dbReference type="Pfam" id="PF13561">
    <property type="entry name" value="adh_short_C2"/>
    <property type="match status" value="1"/>
</dbReference>
<dbReference type="PANTHER" id="PTHR42879">
    <property type="entry name" value="3-OXOACYL-(ACYL-CARRIER-PROTEIN) REDUCTASE"/>
    <property type="match status" value="1"/>
</dbReference>